<evidence type="ECO:0000256" key="10">
    <source>
        <dbReference type="SAM" id="MobiDB-lite"/>
    </source>
</evidence>
<dbReference type="AlphaFoldDB" id="A0AAJ1EVK6"/>
<feature type="transmembrane region" description="Helical" evidence="9">
    <location>
        <begin position="141"/>
        <end position="160"/>
    </location>
</feature>
<keyword evidence="3 9" id="KW-1003">Cell membrane</keyword>
<dbReference type="RefSeq" id="WP_238128120.1">
    <property type="nucleotide sequence ID" value="NZ_JAKNHJ010000011.1"/>
</dbReference>
<dbReference type="InterPro" id="IPR005665">
    <property type="entry name" value="SecF_bac"/>
</dbReference>
<comment type="similarity">
    <text evidence="9">Belongs to the SecD/SecF family. SecF subfamily.</text>
</comment>
<evidence type="ECO:0000256" key="1">
    <source>
        <dbReference type="ARBA" id="ARBA00004651"/>
    </source>
</evidence>
<comment type="caution">
    <text evidence="12">The sequence shown here is derived from an EMBL/GenBank/DDBJ whole genome shotgun (WGS) entry which is preliminary data.</text>
</comment>
<comment type="function">
    <text evidence="9">Part of the Sec protein translocase complex. Interacts with the SecYEG preprotein conducting channel. SecDF uses the proton motive force (PMF) to complete protein translocation after the ATP-dependent function of SecA.</text>
</comment>
<feature type="transmembrane region" description="Helical" evidence="9">
    <location>
        <begin position="167"/>
        <end position="185"/>
    </location>
</feature>
<dbReference type="GO" id="GO:0065002">
    <property type="term" value="P:intracellular protein transmembrane transport"/>
    <property type="evidence" value="ECO:0007669"/>
    <property type="project" value="UniProtKB-UniRule"/>
</dbReference>
<evidence type="ECO:0000256" key="2">
    <source>
        <dbReference type="ARBA" id="ARBA00022448"/>
    </source>
</evidence>
<comment type="subcellular location">
    <subcellularLocation>
        <location evidence="1 9">Cell membrane</location>
        <topology evidence="1 9">Multi-pass membrane protein</topology>
    </subcellularLocation>
</comment>
<sequence length="362" mass="39271">MSFASWGNALYSGRKSYRFIDNRKYLLIAGAALMLISVLTMSVLGLERSIDFKGGTEFTVSSVAGRDQAPAQKVVNTNPKLKGSSVNSVGASSIRVQSVSLDVTDKRQVVSDLAKAYNVPEAKVAATTIGPSWGADVTYKALQSLVIFFVLVALMLWAYFRTWTMAFSALFALCHDVLITGLVLALTRVEISPATIIGVLTILGYSLYDTVVVFDKVRELSVDFEQQTRSTYGELVNLAINQTLVRSINTSVVALLPVTSILLISWITLGGGTLRDISLALFVGMIAGTLSSILIAPSMLMVLRSRTEKISTHTQKVLEKRAGGSDQVEGKETELSRVAQPLKAGHHQGQQAQPKRTPRSKR</sequence>
<evidence type="ECO:0000256" key="6">
    <source>
        <dbReference type="ARBA" id="ARBA00022989"/>
    </source>
</evidence>
<keyword evidence="2 9" id="KW-0813">Transport</keyword>
<dbReference type="NCBIfam" id="TIGR00966">
    <property type="entry name" value="transloc_SecF"/>
    <property type="match status" value="1"/>
</dbReference>
<dbReference type="PRINTS" id="PR01755">
    <property type="entry name" value="SECFTRNLCASE"/>
</dbReference>
<keyword evidence="8 9" id="KW-0472">Membrane</keyword>
<organism evidence="12 13">
    <name type="scientific">Varibaculum cambriense</name>
    <dbReference type="NCBI Taxonomy" id="184870"/>
    <lineage>
        <taxon>Bacteria</taxon>
        <taxon>Bacillati</taxon>
        <taxon>Actinomycetota</taxon>
        <taxon>Actinomycetes</taxon>
        <taxon>Actinomycetales</taxon>
        <taxon>Actinomycetaceae</taxon>
        <taxon>Varibaculum</taxon>
    </lineage>
</organism>
<dbReference type="PANTHER" id="PTHR30081:SF8">
    <property type="entry name" value="PROTEIN TRANSLOCASE SUBUNIT SECF"/>
    <property type="match status" value="1"/>
</dbReference>
<dbReference type="Pfam" id="PF02355">
    <property type="entry name" value="SecD_SecF_C"/>
    <property type="match status" value="1"/>
</dbReference>
<feature type="domain" description="Protein export membrane protein SecD/SecF C-terminal" evidence="11">
    <location>
        <begin position="115"/>
        <end position="304"/>
    </location>
</feature>
<dbReference type="PANTHER" id="PTHR30081">
    <property type="entry name" value="PROTEIN-EXPORT MEMBRANE PROTEIN SEC"/>
    <property type="match status" value="1"/>
</dbReference>
<evidence type="ECO:0000256" key="3">
    <source>
        <dbReference type="ARBA" id="ARBA00022475"/>
    </source>
</evidence>
<dbReference type="SUPFAM" id="SSF82866">
    <property type="entry name" value="Multidrug efflux transporter AcrB transmembrane domain"/>
    <property type="match status" value="1"/>
</dbReference>
<dbReference type="GO" id="GO:0043952">
    <property type="term" value="P:protein transport by the Sec complex"/>
    <property type="evidence" value="ECO:0007669"/>
    <property type="project" value="UniProtKB-UniRule"/>
</dbReference>
<evidence type="ECO:0000256" key="5">
    <source>
        <dbReference type="ARBA" id="ARBA00022927"/>
    </source>
</evidence>
<dbReference type="GO" id="GO:0006605">
    <property type="term" value="P:protein targeting"/>
    <property type="evidence" value="ECO:0007669"/>
    <property type="project" value="UniProtKB-UniRule"/>
</dbReference>
<feature type="transmembrane region" description="Helical" evidence="9">
    <location>
        <begin position="248"/>
        <end position="267"/>
    </location>
</feature>
<name>A0AAJ1EVK6_9ACTO</name>
<keyword evidence="7 9" id="KW-0811">Translocation</keyword>
<keyword evidence="4 9" id="KW-0812">Transmembrane</keyword>
<accession>A0AAJ1EVK6</accession>
<evidence type="ECO:0000313" key="12">
    <source>
        <dbReference type="EMBL" id="MCG4618127.1"/>
    </source>
</evidence>
<comment type="subunit">
    <text evidence="9">Forms a complex with SecD. Part of the essential Sec protein translocation apparatus which comprises SecA, SecYEG and auxiliary proteins SecDF. Other proteins may also be involved.</text>
</comment>
<gene>
    <name evidence="9 12" type="primary">secF</name>
    <name evidence="12" type="ORF">L0M99_06430</name>
</gene>
<reference evidence="12" key="1">
    <citation type="submission" date="2022-01" db="EMBL/GenBank/DDBJ databases">
        <title>Collection of gut derived symbiotic bacterial strains cultured from healthy donors.</title>
        <authorList>
            <person name="Lin H."/>
            <person name="Kohout C."/>
            <person name="Waligurski E."/>
            <person name="Pamer E.G."/>
        </authorList>
    </citation>
    <scope>NUCLEOTIDE SEQUENCE</scope>
    <source>
        <strain evidence="12">DFI.7.46</strain>
    </source>
</reference>
<evidence type="ECO:0000313" key="13">
    <source>
        <dbReference type="Proteomes" id="UP001200537"/>
    </source>
</evidence>
<evidence type="ECO:0000256" key="7">
    <source>
        <dbReference type="ARBA" id="ARBA00023010"/>
    </source>
</evidence>
<proteinExistence type="inferred from homology"/>
<dbReference type="GO" id="GO:0005886">
    <property type="term" value="C:plasma membrane"/>
    <property type="evidence" value="ECO:0007669"/>
    <property type="project" value="UniProtKB-SubCell"/>
</dbReference>
<feature type="transmembrane region" description="Helical" evidence="9">
    <location>
        <begin position="279"/>
        <end position="303"/>
    </location>
</feature>
<dbReference type="Proteomes" id="UP001200537">
    <property type="component" value="Unassembled WGS sequence"/>
</dbReference>
<dbReference type="InterPro" id="IPR022813">
    <property type="entry name" value="SecD/SecF_arch_bac"/>
</dbReference>
<feature type="transmembrane region" description="Helical" evidence="9">
    <location>
        <begin position="25"/>
        <end position="46"/>
    </location>
</feature>
<dbReference type="EMBL" id="JAKNHJ010000011">
    <property type="protein sequence ID" value="MCG4618127.1"/>
    <property type="molecule type" value="Genomic_DNA"/>
</dbReference>
<evidence type="ECO:0000259" key="11">
    <source>
        <dbReference type="Pfam" id="PF02355"/>
    </source>
</evidence>
<keyword evidence="6 9" id="KW-1133">Transmembrane helix</keyword>
<evidence type="ECO:0000256" key="4">
    <source>
        <dbReference type="ARBA" id="ARBA00022692"/>
    </source>
</evidence>
<dbReference type="HAMAP" id="MF_01464_B">
    <property type="entry name" value="SecF_B"/>
    <property type="match status" value="1"/>
</dbReference>
<dbReference type="InterPro" id="IPR022645">
    <property type="entry name" value="SecD/SecF_bac"/>
</dbReference>
<dbReference type="InterPro" id="IPR048634">
    <property type="entry name" value="SecD_SecF_C"/>
</dbReference>
<protein>
    <recommendedName>
        <fullName evidence="9">Protein-export membrane protein SecF</fullName>
    </recommendedName>
</protein>
<feature type="region of interest" description="Disordered" evidence="10">
    <location>
        <begin position="319"/>
        <end position="362"/>
    </location>
</feature>
<keyword evidence="5 9" id="KW-0653">Protein transport</keyword>
<feature type="compositionally biased region" description="Basic and acidic residues" evidence="10">
    <location>
        <begin position="319"/>
        <end position="335"/>
    </location>
</feature>
<evidence type="ECO:0000256" key="9">
    <source>
        <dbReference type="HAMAP-Rule" id="MF_01464"/>
    </source>
</evidence>
<evidence type="ECO:0000256" key="8">
    <source>
        <dbReference type="ARBA" id="ARBA00023136"/>
    </source>
</evidence>
<feature type="transmembrane region" description="Helical" evidence="9">
    <location>
        <begin position="191"/>
        <end position="208"/>
    </location>
</feature>
<dbReference type="GO" id="GO:0015450">
    <property type="term" value="F:protein-transporting ATPase activity"/>
    <property type="evidence" value="ECO:0007669"/>
    <property type="project" value="InterPro"/>
</dbReference>
<dbReference type="Gene3D" id="1.20.1640.10">
    <property type="entry name" value="Multidrug efflux transporter AcrB transmembrane domain"/>
    <property type="match status" value="1"/>
</dbReference>